<accession>A0A545ALU6</accession>
<dbReference type="InterPro" id="IPR001387">
    <property type="entry name" value="Cro/C1-type_HTH"/>
</dbReference>
<dbReference type="CDD" id="cd00093">
    <property type="entry name" value="HTH_XRE"/>
    <property type="match status" value="1"/>
</dbReference>
<evidence type="ECO:0000313" key="3">
    <source>
        <dbReference type="Proteomes" id="UP000317982"/>
    </source>
</evidence>
<dbReference type="RefSeq" id="WP_142707339.1">
    <property type="nucleotide sequence ID" value="NZ_VIRS01000019.1"/>
</dbReference>
<dbReference type="EMBL" id="VIRS01000019">
    <property type="protein sequence ID" value="TQS42282.1"/>
    <property type="molecule type" value="Genomic_DNA"/>
</dbReference>
<comment type="caution">
    <text evidence="2">The sequence shown here is derived from an EMBL/GenBank/DDBJ whole genome shotgun (WGS) entry which is preliminary data.</text>
</comment>
<feature type="domain" description="HTH cro/C1-type" evidence="1">
    <location>
        <begin position="17"/>
        <end position="71"/>
    </location>
</feature>
<evidence type="ECO:0000259" key="1">
    <source>
        <dbReference type="PROSITE" id="PS50943"/>
    </source>
</evidence>
<dbReference type="Pfam" id="PF19054">
    <property type="entry name" value="DUF5753"/>
    <property type="match status" value="1"/>
</dbReference>
<name>A0A545ALU6_9ACTN</name>
<dbReference type="InterPro" id="IPR010982">
    <property type="entry name" value="Lambda_DNA-bd_dom_sf"/>
</dbReference>
<dbReference type="Proteomes" id="UP000317982">
    <property type="component" value="Unassembled WGS sequence"/>
</dbReference>
<dbReference type="SUPFAM" id="SSF47413">
    <property type="entry name" value="lambda repressor-like DNA-binding domains"/>
    <property type="match status" value="1"/>
</dbReference>
<protein>
    <submittedName>
        <fullName evidence="2">Helix-turn-helix domain-containing protein</fullName>
    </submittedName>
</protein>
<dbReference type="GO" id="GO:0003677">
    <property type="term" value="F:DNA binding"/>
    <property type="evidence" value="ECO:0007669"/>
    <property type="project" value="InterPro"/>
</dbReference>
<keyword evidence="3" id="KW-1185">Reference proteome</keyword>
<evidence type="ECO:0000313" key="2">
    <source>
        <dbReference type="EMBL" id="TQS42282.1"/>
    </source>
</evidence>
<reference evidence="2 3" key="1">
    <citation type="submission" date="2019-07" db="EMBL/GenBank/DDBJ databases">
        <title>Cryptosporangium phraense sp. nov., isolated from plant litter.</title>
        <authorList>
            <person name="Suriyachadkun C."/>
        </authorList>
    </citation>
    <scope>NUCLEOTIDE SEQUENCE [LARGE SCALE GENOMIC DNA]</scope>
    <source>
        <strain evidence="2 3">A-T 5661</strain>
    </source>
</reference>
<gene>
    <name evidence="2" type="ORF">FL583_25460</name>
</gene>
<organism evidence="2 3">
    <name type="scientific">Cryptosporangium phraense</name>
    <dbReference type="NCBI Taxonomy" id="2593070"/>
    <lineage>
        <taxon>Bacteria</taxon>
        <taxon>Bacillati</taxon>
        <taxon>Actinomycetota</taxon>
        <taxon>Actinomycetes</taxon>
        <taxon>Cryptosporangiales</taxon>
        <taxon>Cryptosporangiaceae</taxon>
        <taxon>Cryptosporangium</taxon>
    </lineage>
</organism>
<dbReference type="OrthoDB" id="5177725at2"/>
<sequence length="287" mass="32781">MPRTSPTVRRRRLGQELRALRESKSMTVEHVAKELDWSPSKVSRIETTAIKVGTVDLRALLDVYGVTDDEARKGMLELGKESREVGWWMRISDPGPVRSFKDYIGFEAEARQILTYEQSMIPGLLQTESYARAMMRALYVDDRNFEDGIQARLTRQELLTRSDDPVKFVAIVDEAALRRPAGGVRRREVMREQIERLIELSDRPNIAIRVLPFDNGLHPGMSGAFTILELPHPDDPNVVYVEAATVGVLLNDPEDVRLYNRIFDGVQQEALGRQPSEQYLHDSLKMY</sequence>
<dbReference type="Pfam" id="PF13560">
    <property type="entry name" value="HTH_31"/>
    <property type="match status" value="1"/>
</dbReference>
<dbReference type="Gene3D" id="1.10.260.40">
    <property type="entry name" value="lambda repressor-like DNA-binding domains"/>
    <property type="match status" value="1"/>
</dbReference>
<dbReference type="InParanoid" id="A0A545ALU6"/>
<dbReference type="PROSITE" id="PS50943">
    <property type="entry name" value="HTH_CROC1"/>
    <property type="match status" value="1"/>
</dbReference>
<proteinExistence type="predicted"/>
<dbReference type="InterPro" id="IPR043917">
    <property type="entry name" value="DUF5753"/>
</dbReference>
<dbReference type="AlphaFoldDB" id="A0A545ALU6"/>
<dbReference type="SMART" id="SM00530">
    <property type="entry name" value="HTH_XRE"/>
    <property type="match status" value="1"/>
</dbReference>